<dbReference type="GO" id="GO:0019236">
    <property type="term" value="P:response to pheromone"/>
    <property type="evidence" value="ECO:0007669"/>
    <property type="project" value="InterPro"/>
</dbReference>
<proteinExistence type="predicted"/>
<feature type="region of interest" description="Disordered" evidence="6">
    <location>
        <begin position="480"/>
        <end position="539"/>
    </location>
</feature>
<feature type="transmembrane region" description="Helical" evidence="7">
    <location>
        <begin position="137"/>
        <end position="164"/>
    </location>
</feature>
<protein>
    <recommendedName>
        <fullName evidence="12">Intimal thickness related receptor IRP domain-containing protein</fullName>
    </recommendedName>
</protein>
<evidence type="ECO:0000259" key="9">
    <source>
        <dbReference type="Pfam" id="PF21892"/>
    </source>
</evidence>
<dbReference type="GO" id="GO:0016020">
    <property type="term" value="C:membrane"/>
    <property type="evidence" value="ECO:0007669"/>
    <property type="project" value="UniProtKB-SubCell"/>
</dbReference>
<dbReference type="Proteomes" id="UP001186944">
    <property type="component" value="Unassembled WGS sequence"/>
</dbReference>
<dbReference type="PANTHER" id="PTHR23252">
    <property type="entry name" value="INTIMAL THICKNESS RECEPTOR-RELATED"/>
    <property type="match status" value="1"/>
</dbReference>
<evidence type="ECO:0000256" key="7">
    <source>
        <dbReference type="SAM" id="Phobius"/>
    </source>
</evidence>
<evidence type="ECO:0000313" key="10">
    <source>
        <dbReference type="EMBL" id="KAK3107057.1"/>
    </source>
</evidence>
<dbReference type="GO" id="GO:0007186">
    <property type="term" value="P:G protein-coupled receptor signaling pathway"/>
    <property type="evidence" value="ECO:0007669"/>
    <property type="project" value="InterPro"/>
</dbReference>
<comment type="subcellular location">
    <subcellularLocation>
        <location evidence="1">Membrane</location>
        <topology evidence="1">Multi-pass membrane protein</topology>
    </subcellularLocation>
</comment>
<reference evidence="10" key="1">
    <citation type="submission" date="2019-08" db="EMBL/GenBank/DDBJ databases">
        <title>The improved chromosome-level genome for the pearl oyster Pinctada fucata martensii using PacBio sequencing and Hi-C.</title>
        <authorList>
            <person name="Zheng Z."/>
        </authorList>
    </citation>
    <scope>NUCLEOTIDE SEQUENCE</scope>
    <source>
        <strain evidence="10">ZZ-2019</strain>
        <tissue evidence="10">Adductor muscle</tissue>
    </source>
</reference>
<dbReference type="InterPro" id="IPR047831">
    <property type="entry name" value="GPR180/TMEM145"/>
</dbReference>
<evidence type="ECO:0000256" key="3">
    <source>
        <dbReference type="ARBA" id="ARBA00022989"/>
    </source>
</evidence>
<keyword evidence="5" id="KW-0325">Glycoprotein</keyword>
<comment type="caution">
    <text evidence="10">The sequence shown here is derived from an EMBL/GenBank/DDBJ whole genome shotgun (WGS) entry which is preliminary data.</text>
</comment>
<feature type="transmembrane region" description="Helical" evidence="7">
    <location>
        <begin position="214"/>
        <end position="234"/>
    </location>
</feature>
<keyword evidence="11" id="KW-1185">Reference proteome</keyword>
<feature type="domain" description="GPR180-like N-terminal" evidence="9">
    <location>
        <begin position="37"/>
        <end position="115"/>
    </location>
</feature>
<dbReference type="EMBL" id="VSWD01000002">
    <property type="protein sequence ID" value="KAK3107057.1"/>
    <property type="molecule type" value="Genomic_DNA"/>
</dbReference>
<keyword evidence="2 7" id="KW-0812">Transmembrane</keyword>
<evidence type="ECO:0000256" key="4">
    <source>
        <dbReference type="ARBA" id="ARBA00023136"/>
    </source>
</evidence>
<evidence type="ECO:0000256" key="1">
    <source>
        <dbReference type="ARBA" id="ARBA00004141"/>
    </source>
</evidence>
<gene>
    <name evidence="10" type="ORF">FSP39_006021</name>
</gene>
<feature type="transmembrane region" description="Helical" evidence="7">
    <location>
        <begin position="316"/>
        <end position="342"/>
    </location>
</feature>
<feature type="compositionally biased region" description="Polar residues" evidence="6">
    <location>
        <begin position="496"/>
        <end position="515"/>
    </location>
</feature>
<dbReference type="Pfam" id="PF21892">
    <property type="entry name" value="TMEM145_N"/>
    <property type="match status" value="1"/>
</dbReference>
<keyword evidence="3 7" id="KW-1133">Transmembrane helix</keyword>
<evidence type="ECO:0000313" key="11">
    <source>
        <dbReference type="Proteomes" id="UP001186944"/>
    </source>
</evidence>
<dbReference type="InterPro" id="IPR019336">
    <property type="entry name" value="GPR180/TMEM145_TM"/>
</dbReference>
<accession>A0AA89C5I9</accession>
<evidence type="ECO:0000256" key="5">
    <source>
        <dbReference type="ARBA" id="ARBA00023180"/>
    </source>
</evidence>
<dbReference type="Pfam" id="PF10192">
    <property type="entry name" value="GPR180-TMEM145_TM"/>
    <property type="match status" value="1"/>
</dbReference>
<evidence type="ECO:0000256" key="2">
    <source>
        <dbReference type="ARBA" id="ARBA00022692"/>
    </source>
</evidence>
<keyword evidence="4 7" id="KW-0472">Membrane</keyword>
<feature type="transmembrane region" description="Helical" evidence="7">
    <location>
        <begin position="176"/>
        <end position="194"/>
    </location>
</feature>
<organism evidence="10 11">
    <name type="scientific">Pinctada imbricata</name>
    <name type="common">Atlantic pearl-oyster</name>
    <name type="synonym">Pinctada martensii</name>
    <dbReference type="NCBI Taxonomy" id="66713"/>
    <lineage>
        <taxon>Eukaryota</taxon>
        <taxon>Metazoa</taxon>
        <taxon>Spiralia</taxon>
        <taxon>Lophotrochozoa</taxon>
        <taxon>Mollusca</taxon>
        <taxon>Bivalvia</taxon>
        <taxon>Autobranchia</taxon>
        <taxon>Pteriomorphia</taxon>
        <taxon>Pterioida</taxon>
        <taxon>Pterioidea</taxon>
        <taxon>Pteriidae</taxon>
        <taxon>Pinctada</taxon>
    </lineage>
</organism>
<name>A0AA89C5I9_PINIB</name>
<feature type="domain" description="GPR180/TMEM145 transmembrane" evidence="8">
    <location>
        <begin position="146"/>
        <end position="365"/>
    </location>
</feature>
<feature type="transmembrane region" description="Helical" evidence="7">
    <location>
        <begin position="286"/>
        <end position="304"/>
    </location>
</feature>
<dbReference type="InterPro" id="IPR053880">
    <property type="entry name" value="GPR180-like_N"/>
</dbReference>
<evidence type="ECO:0000259" key="8">
    <source>
        <dbReference type="Pfam" id="PF10192"/>
    </source>
</evidence>
<evidence type="ECO:0008006" key="12">
    <source>
        <dbReference type="Google" id="ProtNLM"/>
    </source>
</evidence>
<dbReference type="PANTHER" id="PTHR23252:SF24">
    <property type="entry name" value="TRANSMEMBRANE PROTEIN 145"/>
    <property type="match status" value="1"/>
</dbReference>
<sequence>MLLYVTSNTANVTYVNVYDNSKGVRDKHPGLRDRVVSERTCAQKVAVLNPANNQIIHLSVLYTWSGCKEVTRGTQTFVQCTGGRTFRSVRERWWFVAVSRCDPGTSGTTGLNISYDLHMTNGKEGDILHREFSADEFYILPIDISFMIAYLIITGVSIVFAFLLRQRQLFHTTYKMYMVSLILWTVHLFLYSVALGCYSSSGYKLTWLEYMARGFGSLSTLVFLLMIILMGKGYTITRGRLTTASTIKITVFFTLYTITYIVLFIYEAKVFDPGEVLYVYESPPGYGLIALRLIGWAWFCYSVFFTLKHFSSKGMFYYPFFIFYTLWFWIGPIVTLTAMFAIDRWIREKTVHSVDQFVALLADLFFLILTRPQAANKNFPYHVRTSQIGTLGTGENEMDSFSENPYAESRSGSIDSKAPDFTGLFTTSNSRSTDRLVPNESFSEFPCGNSIKVERSDAPPSYKDVMSPRRSLPAISTRPEFMIPPTRRPTLPPIGFNTSGNSASMGNFGSTSPRSPSDGDTPDSASSTGKFAIFQVGGN</sequence>
<dbReference type="AlphaFoldDB" id="A0AA89C5I9"/>
<feature type="transmembrane region" description="Helical" evidence="7">
    <location>
        <begin position="246"/>
        <end position="266"/>
    </location>
</feature>
<evidence type="ECO:0000256" key="6">
    <source>
        <dbReference type="SAM" id="MobiDB-lite"/>
    </source>
</evidence>